<feature type="compositionally biased region" description="Pro residues" evidence="5">
    <location>
        <begin position="662"/>
        <end position="678"/>
    </location>
</feature>
<dbReference type="SUPFAM" id="SSF161245">
    <property type="entry name" value="Zinc hairpin stack"/>
    <property type="match status" value="1"/>
</dbReference>
<evidence type="ECO:0000256" key="5">
    <source>
        <dbReference type="SAM" id="MobiDB-lite"/>
    </source>
</evidence>
<feature type="compositionally biased region" description="Low complexity" evidence="5">
    <location>
        <begin position="269"/>
        <end position="279"/>
    </location>
</feature>
<dbReference type="STRING" id="1081102.A0A167ZTL2"/>
<evidence type="ECO:0000259" key="9">
    <source>
        <dbReference type="PROSITE" id="PS51270"/>
    </source>
</evidence>
<dbReference type="PROSITE" id="PS50157">
    <property type="entry name" value="ZINC_FINGER_C2H2_2"/>
    <property type="match status" value="1"/>
</dbReference>
<dbReference type="PROSITE" id="PS51266">
    <property type="entry name" value="ZF_CHY"/>
    <property type="match status" value="1"/>
</dbReference>
<dbReference type="Gene3D" id="3.30.40.10">
    <property type="entry name" value="Zinc/RING finger domain, C3HC4 (zinc finger)"/>
    <property type="match status" value="1"/>
</dbReference>
<organism evidence="10 11">
    <name type="scientific">Niveomyces insectorum RCEF 264</name>
    <dbReference type="NCBI Taxonomy" id="1081102"/>
    <lineage>
        <taxon>Eukaryota</taxon>
        <taxon>Fungi</taxon>
        <taxon>Dikarya</taxon>
        <taxon>Ascomycota</taxon>
        <taxon>Pezizomycotina</taxon>
        <taxon>Sordariomycetes</taxon>
        <taxon>Hypocreomycetidae</taxon>
        <taxon>Hypocreales</taxon>
        <taxon>Cordycipitaceae</taxon>
        <taxon>Niveomyces</taxon>
    </lineage>
</organism>
<evidence type="ECO:0000256" key="2">
    <source>
        <dbReference type="ARBA" id="ARBA00022771"/>
    </source>
</evidence>
<dbReference type="CDD" id="cd16464">
    <property type="entry name" value="RING-H2_Pirh2-like"/>
    <property type="match status" value="1"/>
</dbReference>
<feature type="region of interest" description="Disordered" evidence="5">
    <location>
        <begin position="714"/>
        <end position="810"/>
    </location>
</feature>
<dbReference type="EMBL" id="AZHD01000001">
    <property type="protein sequence ID" value="OAA67893.1"/>
    <property type="molecule type" value="Genomic_DNA"/>
</dbReference>
<feature type="region of interest" description="Disordered" evidence="5">
    <location>
        <begin position="326"/>
        <end position="359"/>
    </location>
</feature>
<dbReference type="Proteomes" id="UP000076874">
    <property type="component" value="Unassembled WGS sequence"/>
</dbReference>
<keyword evidence="1" id="KW-0479">Metal-binding</keyword>
<feature type="region of interest" description="Disordered" evidence="5">
    <location>
        <begin position="610"/>
        <end position="641"/>
    </location>
</feature>
<keyword evidence="11" id="KW-1185">Reference proteome</keyword>
<feature type="domain" description="C2H2-type" evidence="7">
    <location>
        <begin position="534"/>
        <end position="561"/>
    </location>
</feature>
<feature type="compositionally biased region" description="Low complexity" evidence="5">
    <location>
        <begin position="32"/>
        <end position="41"/>
    </location>
</feature>
<protein>
    <submittedName>
        <fullName evidence="10">Chy and ring finger domain protein</fullName>
    </submittedName>
</protein>
<dbReference type="GO" id="GO:0008270">
    <property type="term" value="F:zinc ion binding"/>
    <property type="evidence" value="ECO:0007669"/>
    <property type="project" value="UniProtKB-KW"/>
</dbReference>
<dbReference type="InterPro" id="IPR037274">
    <property type="entry name" value="Znf_CHY_sf"/>
</dbReference>
<evidence type="ECO:0000259" key="6">
    <source>
        <dbReference type="PROSITE" id="PS50089"/>
    </source>
</evidence>
<evidence type="ECO:0000256" key="4">
    <source>
        <dbReference type="PROSITE-ProRule" id="PRU00601"/>
    </source>
</evidence>
<dbReference type="GO" id="GO:0005634">
    <property type="term" value="C:nucleus"/>
    <property type="evidence" value="ECO:0007669"/>
    <property type="project" value="TreeGrafter"/>
</dbReference>
<dbReference type="PANTHER" id="PTHR21319">
    <property type="entry name" value="RING FINGER AND CHY ZINC FINGER DOMAIN-CONTAINING PROTEIN 1"/>
    <property type="match status" value="1"/>
</dbReference>
<feature type="compositionally biased region" description="Polar residues" evidence="5">
    <location>
        <begin position="630"/>
        <end position="641"/>
    </location>
</feature>
<accession>A0A167ZTL2</accession>
<feature type="compositionally biased region" description="Basic and acidic residues" evidence="5">
    <location>
        <begin position="339"/>
        <end position="352"/>
    </location>
</feature>
<feature type="compositionally biased region" description="Pro residues" evidence="5">
    <location>
        <begin position="259"/>
        <end position="268"/>
    </location>
</feature>
<feature type="region of interest" description="Disordered" evidence="5">
    <location>
        <begin position="22"/>
        <end position="215"/>
    </location>
</feature>
<feature type="compositionally biased region" description="Acidic residues" evidence="5">
    <location>
        <begin position="735"/>
        <end position="752"/>
    </location>
</feature>
<evidence type="ECO:0000256" key="1">
    <source>
        <dbReference type="ARBA" id="ARBA00022723"/>
    </source>
</evidence>
<dbReference type="InterPro" id="IPR037275">
    <property type="entry name" value="Znf_CTCHY_sf"/>
</dbReference>
<sequence>MPSLVPDFIINPVLRQARRLSSNFTTAEPDHTTTAPTPAAALDKKNFPLDAPAIDDDEAPGPSTQTHNARRTGTGSLSTTPAFRRLSPPEDTVAAAAAASGVQPVHVRRTVPRHVRVSSLQEEQPYQQRQPRGSGVLSSSAPPSDPLQIRRPAAAVAGANRDRTSSIMDGGPGGSASASASASASTRDEDEDEGPGTLASSLPPAFAGNMELPADDGMHSLRRRILAVQSQDVAPSEKALRMHDLLMEGYTRARRANQPPRPMTPGSPPVASAAAASPAARDEPVVPPPAATGPLESLKFWHAAHTSAAAAAAAASVPTFHLTEDDLRPTYVPGFGPDDGPRDEAGHGRLDDNDNDSDGDGDGRPLLGCEHYRRNVKLQCATCARWYTCRLCHNEAEDHALPRRDTRYMLCMLCGHAQRVGDVCAKCGESAARYYCGICKLWNDDPDKSIYHCADCGICRVGEGLGKDFFHCKKCGSCIAIHQEESHRCREGVMDCNCPICGEYIFTTHKKVVTMKCGHMIHDDCRAEYIKRSYKCPICNKSVENMESLFRRLDKHLAEQPMPDEYRDTRAVILCNDCEAKTSTRYHWGGLRCEVCLSYNTVELQLVNTPPSHHAVRQPNNVPAGGAAPQTPSDSNHTNSNAADVVATPLAVAATARNLLLPPQPQSPPAGLPSPPLSSSPAAATAAAAAHPPRSPPMMFRAVSPVFMATPTAQSPIFATPPPGYGGRGSGANGYEDEDDSDYQLSDTDDGDIFGFLGRRALSWARSRTESDPEDEDDEDDDDEDEEDDDDDYDDEDDDEEEAIVLLGHP</sequence>
<dbReference type="InterPro" id="IPR013083">
    <property type="entry name" value="Znf_RING/FYVE/PHD"/>
</dbReference>
<feature type="compositionally biased region" description="Acidic residues" evidence="5">
    <location>
        <begin position="772"/>
        <end position="803"/>
    </location>
</feature>
<feature type="domain" description="CHY-type" evidence="8">
    <location>
        <begin position="362"/>
        <end position="429"/>
    </location>
</feature>
<dbReference type="InterPro" id="IPR013087">
    <property type="entry name" value="Znf_C2H2_type"/>
</dbReference>
<feature type="compositionally biased region" description="Low complexity" evidence="5">
    <location>
        <begin position="121"/>
        <end position="132"/>
    </location>
</feature>
<dbReference type="InterPro" id="IPR017921">
    <property type="entry name" value="Znf_CTCHY"/>
</dbReference>
<keyword evidence="2 4" id="KW-0863">Zinc-finger</keyword>
<proteinExistence type="predicted"/>
<evidence type="ECO:0000256" key="3">
    <source>
        <dbReference type="ARBA" id="ARBA00022833"/>
    </source>
</evidence>
<feature type="compositionally biased region" description="Low complexity" evidence="5">
    <location>
        <begin position="175"/>
        <end position="185"/>
    </location>
</feature>
<feature type="compositionally biased region" description="Low complexity" evidence="5">
    <location>
        <begin position="94"/>
        <end position="105"/>
    </location>
</feature>
<evidence type="ECO:0000313" key="11">
    <source>
        <dbReference type="Proteomes" id="UP000076874"/>
    </source>
</evidence>
<dbReference type="SMART" id="SM00184">
    <property type="entry name" value="RING"/>
    <property type="match status" value="1"/>
</dbReference>
<feature type="domain" description="RING-type" evidence="6">
    <location>
        <begin position="498"/>
        <end position="540"/>
    </location>
</feature>
<dbReference type="Pfam" id="PF14599">
    <property type="entry name" value="zinc_ribbon_6"/>
    <property type="match status" value="1"/>
</dbReference>
<dbReference type="InterPro" id="IPR039512">
    <property type="entry name" value="RCHY1_zinc-ribbon"/>
</dbReference>
<comment type="caution">
    <text evidence="10">The sequence shown here is derived from an EMBL/GenBank/DDBJ whole genome shotgun (WGS) entry which is preliminary data.</text>
</comment>
<dbReference type="Pfam" id="PF05495">
    <property type="entry name" value="zf-CHY"/>
    <property type="match status" value="1"/>
</dbReference>
<dbReference type="AlphaFoldDB" id="A0A167ZTL2"/>
<feature type="region of interest" description="Disordered" evidence="5">
    <location>
        <begin position="660"/>
        <end position="696"/>
    </location>
</feature>
<dbReference type="OrthoDB" id="411372at2759"/>
<gene>
    <name evidence="10" type="ORF">SPI_00088</name>
</gene>
<dbReference type="InterPro" id="IPR008913">
    <property type="entry name" value="Znf_CHY"/>
</dbReference>
<dbReference type="Pfam" id="PF13639">
    <property type="entry name" value="zf-RING_2"/>
    <property type="match status" value="1"/>
</dbReference>
<dbReference type="SUPFAM" id="SSF161219">
    <property type="entry name" value="CHY zinc finger-like"/>
    <property type="match status" value="1"/>
</dbReference>
<dbReference type="SUPFAM" id="SSF57850">
    <property type="entry name" value="RING/U-box"/>
    <property type="match status" value="1"/>
</dbReference>
<feature type="domain" description="CTCHY-type" evidence="9">
    <location>
        <begin position="431"/>
        <end position="497"/>
    </location>
</feature>
<evidence type="ECO:0000313" key="10">
    <source>
        <dbReference type="EMBL" id="OAA67893.1"/>
    </source>
</evidence>
<dbReference type="InterPro" id="IPR001841">
    <property type="entry name" value="Znf_RING"/>
</dbReference>
<dbReference type="PROSITE" id="PS50089">
    <property type="entry name" value="ZF_RING_2"/>
    <property type="match status" value="1"/>
</dbReference>
<dbReference type="PROSITE" id="PS51270">
    <property type="entry name" value="ZF_CTCHY"/>
    <property type="match status" value="1"/>
</dbReference>
<feature type="compositionally biased region" description="Basic residues" evidence="5">
    <location>
        <begin position="106"/>
        <end position="116"/>
    </location>
</feature>
<dbReference type="GO" id="GO:0061630">
    <property type="term" value="F:ubiquitin protein ligase activity"/>
    <property type="evidence" value="ECO:0007669"/>
    <property type="project" value="TreeGrafter"/>
</dbReference>
<feature type="compositionally biased region" description="Polar residues" evidence="5">
    <location>
        <begin position="62"/>
        <end position="81"/>
    </location>
</feature>
<keyword evidence="3" id="KW-0862">Zinc</keyword>
<feature type="compositionally biased region" description="Low complexity" evidence="5">
    <location>
        <begin position="679"/>
        <end position="692"/>
    </location>
</feature>
<feature type="region of interest" description="Disordered" evidence="5">
    <location>
        <begin position="255"/>
        <end position="287"/>
    </location>
</feature>
<evidence type="ECO:0000259" key="8">
    <source>
        <dbReference type="PROSITE" id="PS51266"/>
    </source>
</evidence>
<dbReference type="Gene3D" id="2.20.28.10">
    <property type="match status" value="1"/>
</dbReference>
<dbReference type="PANTHER" id="PTHR21319:SF0">
    <property type="entry name" value="AND RING FINGER DOMAIN PROTEIN, PUTATIVE (AFU_ORTHOLOGUE AFUA_1G08900)-RELATED"/>
    <property type="match status" value="1"/>
</dbReference>
<dbReference type="GO" id="GO:0006511">
    <property type="term" value="P:ubiquitin-dependent protein catabolic process"/>
    <property type="evidence" value="ECO:0007669"/>
    <property type="project" value="TreeGrafter"/>
</dbReference>
<dbReference type="GO" id="GO:0016567">
    <property type="term" value="P:protein ubiquitination"/>
    <property type="evidence" value="ECO:0007669"/>
    <property type="project" value="TreeGrafter"/>
</dbReference>
<name>A0A167ZTL2_9HYPO</name>
<reference evidence="10 11" key="1">
    <citation type="journal article" date="2016" name="Genome Biol. Evol.">
        <title>Divergent and convergent evolution of fungal pathogenicity.</title>
        <authorList>
            <person name="Shang Y."/>
            <person name="Xiao G."/>
            <person name="Zheng P."/>
            <person name="Cen K."/>
            <person name="Zhan S."/>
            <person name="Wang C."/>
        </authorList>
    </citation>
    <scope>NUCLEOTIDE SEQUENCE [LARGE SCALE GENOMIC DNA]</scope>
    <source>
        <strain evidence="10 11">RCEF 264</strain>
    </source>
</reference>
<evidence type="ECO:0000259" key="7">
    <source>
        <dbReference type="PROSITE" id="PS50157"/>
    </source>
</evidence>